<dbReference type="AlphaFoldDB" id="A0A1M5BP67"/>
<sequence>MMAPNLQCAIDGEKPSKIRPMKRHIPNIITLLNVFCGCIATVFAVLNKLEVAAFFVFLGIFFDFFDGLAARALNVRSELGLQLDSLADVITSGLVPGIVMFQLLSMSYSGGWNIGLQPDSPETMHWAAFDIPLIPFFGFLITLASAYRLAKFNLDENQVSSFVGLPTPANALLILSFPLILLYHNNDFLNTIILNKWFLIGTTLLSSYLLNANIGLFALKFKNWSFRDNALRYIFIVVSFVLILTMKFMAIPGIIAFYIISSLVNNLKTPKQD</sequence>
<evidence type="ECO:0000313" key="4">
    <source>
        <dbReference type="EMBL" id="SHF44186.1"/>
    </source>
</evidence>
<dbReference type="GO" id="GO:0016780">
    <property type="term" value="F:phosphotransferase activity, for other substituted phosphate groups"/>
    <property type="evidence" value="ECO:0007669"/>
    <property type="project" value="InterPro"/>
</dbReference>
<keyword evidence="3" id="KW-0812">Transmembrane</keyword>
<evidence type="ECO:0000256" key="2">
    <source>
        <dbReference type="RuleBase" id="RU003750"/>
    </source>
</evidence>
<dbReference type="EMBL" id="FQUX01000004">
    <property type="protein sequence ID" value="SHF44186.1"/>
    <property type="molecule type" value="Genomic_DNA"/>
</dbReference>
<feature type="transmembrane region" description="Helical" evidence="3">
    <location>
        <begin position="85"/>
        <end position="104"/>
    </location>
</feature>
<dbReference type="Pfam" id="PF01066">
    <property type="entry name" value="CDP-OH_P_transf"/>
    <property type="match status" value="1"/>
</dbReference>
<dbReference type="GO" id="GO:0016020">
    <property type="term" value="C:membrane"/>
    <property type="evidence" value="ECO:0007669"/>
    <property type="project" value="InterPro"/>
</dbReference>
<dbReference type="InterPro" id="IPR048254">
    <property type="entry name" value="CDP_ALCOHOL_P_TRANSF_CS"/>
</dbReference>
<gene>
    <name evidence="4" type="ORF">SAMN03080594_104153</name>
</gene>
<keyword evidence="3" id="KW-1133">Transmembrane helix</keyword>
<keyword evidence="1 2" id="KW-0808">Transferase</keyword>
<evidence type="ECO:0000313" key="5">
    <source>
        <dbReference type="Proteomes" id="UP000184406"/>
    </source>
</evidence>
<feature type="transmembrane region" description="Helical" evidence="3">
    <location>
        <begin position="124"/>
        <end position="150"/>
    </location>
</feature>
<accession>A0A1M5BP67</accession>
<feature type="transmembrane region" description="Helical" evidence="3">
    <location>
        <begin position="197"/>
        <end position="219"/>
    </location>
</feature>
<keyword evidence="5" id="KW-1185">Reference proteome</keyword>
<feature type="transmembrane region" description="Helical" evidence="3">
    <location>
        <begin position="231"/>
        <end position="260"/>
    </location>
</feature>
<evidence type="ECO:0000256" key="1">
    <source>
        <dbReference type="ARBA" id="ARBA00022679"/>
    </source>
</evidence>
<organism evidence="4 5">
    <name type="scientific">Arenibacter palladensis</name>
    <dbReference type="NCBI Taxonomy" id="237373"/>
    <lineage>
        <taxon>Bacteria</taxon>
        <taxon>Pseudomonadati</taxon>
        <taxon>Bacteroidota</taxon>
        <taxon>Flavobacteriia</taxon>
        <taxon>Flavobacteriales</taxon>
        <taxon>Flavobacteriaceae</taxon>
        <taxon>Arenibacter</taxon>
    </lineage>
</organism>
<dbReference type="InterPro" id="IPR043130">
    <property type="entry name" value="CDP-OH_PTrfase_TM_dom"/>
</dbReference>
<feature type="transmembrane region" description="Helical" evidence="3">
    <location>
        <begin position="162"/>
        <end position="185"/>
    </location>
</feature>
<dbReference type="PROSITE" id="PS00379">
    <property type="entry name" value="CDP_ALCOHOL_P_TRANSF"/>
    <property type="match status" value="1"/>
</dbReference>
<comment type="similarity">
    <text evidence="2">Belongs to the CDP-alcohol phosphatidyltransferase class-I family.</text>
</comment>
<feature type="transmembrane region" description="Helical" evidence="3">
    <location>
        <begin position="52"/>
        <end position="73"/>
    </location>
</feature>
<protein>
    <submittedName>
        <fullName evidence="4">CDP-diacylglycerol---serine O-phosphatidyltransferase</fullName>
    </submittedName>
</protein>
<dbReference type="GO" id="GO:0008654">
    <property type="term" value="P:phospholipid biosynthetic process"/>
    <property type="evidence" value="ECO:0007669"/>
    <property type="project" value="InterPro"/>
</dbReference>
<reference evidence="5" key="1">
    <citation type="submission" date="2016-11" db="EMBL/GenBank/DDBJ databases">
        <authorList>
            <person name="Varghese N."/>
            <person name="Submissions S."/>
        </authorList>
    </citation>
    <scope>NUCLEOTIDE SEQUENCE [LARGE SCALE GENOMIC DNA]</scope>
    <source>
        <strain evidence="5">DSM 17539</strain>
    </source>
</reference>
<dbReference type="InterPro" id="IPR000462">
    <property type="entry name" value="CDP-OH_P_trans"/>
</dbReference>
<name>A0A1M5BP67_9FLAO</name>
<proteinExistence type="inferred from homology"/>
<dbReference type="Gene3D" id="1.20.120.1760">
    <property type="match status" value="1"/>
</dbReference>
<evidence type="ECO:0000256" key="3">
    <source>
        <dbReference type="SAM" id="Phobius"/>
    </source>
</evidence>
<keyword evidence="3" id="KW-0472">Membrane</keyword>
<dbReference type="Proteomes" id="UP000184406">
    <property type="component" value="Unassembled WGS sequence"/>
</dbReference>
<feature type="transmembrane region" description="Helical" evidence="3">
    <location>
        <begin position="25"/>
        <end position="46"/>
    </location>
</feature>